<reference evidence="2 3" key="1">
    <citation type="submission" date="2017-01" db="EMBL/GenBank/DDBJ databases">
        <title>Novel large sulfur bacteria in the metagenomes of groundwater-fed chemosynthetic microbial mats in the Lake Huron basin.</title>
        <authorList>
            <person name="Sharrar A.M."/>
            <person name="Flood B.E."/>
            <person name="Bailey J.V."/>
            <person name="Jones D.S."/>
            <person name="Biddanda B."/>
            <person name="Ruberg S.A."/>
            <person name="Marcus D.N."/>
            <person name="Dick G.J."/>
        </authorList>
    </citation>
    <scope>NUCLEOTIDE SEQUENCE [LARGE SCALE GENOMIC DNA]</scope>
    <source>
        <strain evidence="2">A8</strain>
    </source>
</reference>
<name>A0A1Y1QHH8_9GAMM</name>
<feature type="transmembrane region" description="Helical" evidence="1">
    <location>
        <begin position="20"/>
        <end position="46"/>
    </location>
</feature>
<gene>
    <name evidence="2" type="ORF">BWK73_32510</name>
</gene>
<keyword evidence="1" id="KW-0812">Transmembrane</keyword>
<organism evidence="2 3">
    <name type="scientific">Thiothrix lacustris</name>
    <dbReference type="NCBI Taxonomy" id="525917"/>
    <lineage>
        <taxon>Bacteria</taxon>
        <taxon>Pseudomonadati</taxon>
        <taxon>Pseudomonadota</taxon>
        <taxon>Gammaproteobacteria</taxon>
        <taxon>Thiotrichales</taxon>
        <taxon>Thiotrichaceae</taxon>
        <taxon>Thiothrix</taxon>
    </lineage>
</organism>
<dbReference type="EMBL" id="MTEJ01000272">
    <property type="protein sequence ID" value="OQX05820.1"/>
    <property type="molecule type" value="Genomic_DNA"/>
</dbReference>
<accession>A0A1Y1QHH8</accession>
<protein>
    <submittedName>
        <fullName evidence="2">Uncharacterized protein</fullName>
    </submittedName>
</protein>
<sequence length="127" mass="14531">MQDNQQVVAAASSRKTAKVFYYGNILSVLIPFPVFILWFGAGILVYAMFRHHPNVRVGYYTQIAAYHYYGLAGGLVPILTFAPGDFFVNWWWALWIGCIVILLPLSIRQLLLINRETWQDTPKSSPH</sequence>
<keyword evidence="1" id="KW-0472">Membrane</keyword>
<keyword evidence="1" id="KW-1133">Transmembrane helix</keyword>
<evidence type="ECO:0000313" key="3">
    <source>
        <dbReference type="Proteomes" id="UP000192491"/>
    </source>
</evidence>
<evidence type="ECO:0000313" key="2">
    <source>
        <dbReference type="EMBL" id="OQX05820.1"/>
    </source>
</evidence>
<dbReference type="Proteomes" id="UP000192491">
    <property type="component" value="Unassembled WGS sequence"/>
</dbReference>
<feature type="transmembrane region" description="Helical" evidence="1">
    <location>
        <begin position="66"/>
        <end position="84"/>
    </location>
</feature>
<comment type="caution">
    <text evidence="2">The sequence shown here is derived from an EMBL/GenBank/DDBJ whole genome shotgun (WGS) entry which is preliminary data.</text>
</comment>
<evidence type="ECO:0000256" key="1">
    <source>
        <dbReference type="SAM" id="Phobius"/>
    </source>
</evidence>
<dbReference type="AlphaFoldDB" id="A0A1Y1QHH8"/>
<proteinExistence type="predicted"/>
<feature type="transmembrane region" description="Helical" evidence="1">
    <location>
        <begin position="90"/>
        <end position="107"/>
    </location>
</feature>